<dbReference type="InParanoid" id="A0A409YQZ4"/>
<comment type="caution">
    <text evidence="3">The sequence shown here is derived from an EMBL/GenBank/DDBJ whole genome shotgun (WGS) entry which is preliminary data.</text>
</comment>
<keyword evidence="4" id="KW-1185">Reference proteome</keyword>
<organism evidence="3 4">
    <name type="scientific">Panaeolus cyanescens</name>
    <dbReference type="NCBI Taxonomy" id="181874"/>
    <lineage>
        <taxon>Eukaryota</taxon>
        <taxon>Fungi</taxon>
        <taxon>Dikarya</taxon>
        <taxon>Basidiomycota</taxon>
        <taxon>Agaricomycotina</taxon>
        <taxon>Agaricomycetes</taxon>
        <taxon>Agaricomycetidae</taxon>
        <taxon>Agaricales</taxon>
        <taxon>Agaricineae</taxon>
        <taxon>Galeropsidaceae</taxon>
        <taxon>Panaeolus</taxon>
    </lineage>
</organism>
<feature type="region of interest" description="Disordered" evidence="1">
    <location>
        <begin position="1"/>
        <end position="23"/>
    </location>
</feature>
<keyword evidence="2" id="KW-1133">Transmembrane helix</keyword>
<evidence type="ECO:0000313" key="4">
    <source>
        <dbReference type="Proteomes" id="UP000284842"/>
    </source>
</evidence>
<keyword evidence="2" id="KW-0812">Transmembrane</keyword>
<feature type="region of interest" description="Disordered" evidence="1">
    <location>
        <begin position="174"/>
        <end position="203"/>
    </location>
</feature>
<keyword evidence="2" id="KW-0472">Membrane</keyword>
<feature type="compositionally biased region" description="Low complexity" evidence="1">
    <location>
        <begin position="1"/>
        <end position="22"/>
    </location>
</feature>
<gene>
    <name evidence="3" type="ORF">CVT24_008037</name>
</gene>
<dbReference type="AlphaFoldDB" id="A0A409YQZ4"/>
<dbReference type="EMBL" id="NHTK01000814">
    <property type="protein sequence ID" value="PPR05423.1"/>
    <property type="molecule type" value="Genomic_DNA"/>
</dbReference>
<reference evidence="3 4" key="1">
    <citation type="journal article" date="2018" name="Evol. Lett.">
        <title>Horizontal gene cluster transfer increased hallucinogenic mushroom diversity.</title>
        <authorList>
            <person name="Reynolds H.T."/>
            <person name="Vijayakumar V."/>
            <person name="Gluck-Thaler E."/>
            <person name="Korotkin H.B."/>
            <person name="Matheny P.B."/>
            <person name="Slot J.C."/>
        </authorList>
    </citation>
    <scope>NUCLEOTIDE SEQUENCE [LARGE SCALE GENOMIC DNA]</scope>
    <source>
        <strain evidence="3 4">2629</strain>
    </source>
</reference>
<dbReference type="OrthoDB" id="10539361at2759"/>
<evidence type="ECO:0000256" key="2">
    <source>
        <dbReference type="SAM" id="Phobius"/>
    </source>
</evidence>
<protein>
    <submittedName>
        <fullName evidence="3">Uncharacterized protein</fullName>
    </submittedName>
</protein>
<feature type="compositionally biased region" description="Polar residues" evidence="1">
    <location>
        <begin position="193"/>
        <end position="203"/>
    </location>
</feature>
<evidence type="ECO:0000313" key="3">
    <source>
        <dbReference type="EMBL" id="PPR05423.1"/>
    </source>
</evidence>
<dbReference type="Proteomes" id="UP000284842">
    <property type="component" value="Unassembled WGS sequence"/>
</dbReference>
<name>A0A409YQZ4_9AGAR</name>
<proteinExistence type="predicted"/>
<sequence>MTSTTQTTSLTSNTPTDSPSNSGQPPAIHINNLYILTFVALILVFVVTCCTVLLRRRDRRRLFDEALTDGLLRGPRLPGPIPVLHDIWLSWDRPGWKNIMPLNADAVEASIMPTTRPHTDTGPTPHDTYDPYQLQQDTDISADSKTASTVLSATGTNQVKIDVLQVAVLIAMPDPSKGQQGRRNRGRLKRAPSTGSGLVRSNASAYGGVVGDNDHDDSYDHDELPILMIGVTRVSPSESMESGMDV</sequence>
<feature type="compositionally biased region" description="Basic residues" evidence="1">
    <location>
        <begin position="180"/>
        <end position="190"/>
    </location>
</feature>
<feature type="transmembrane region" description="Helical" evidence="2">
    <location>
        <begin position="33"/>
        <end position="54"/>
    </location>
</feature>
<evidence type="ECO:0000256" key="1">
    <source>
        <dbReference type="SAM" id="MobiDB-lite"/>
    </source>
</evidence>
<accession>A0A409YQZ4</accession>